<dbReference type="Proteomes" id="UP001387364">
    <property type="component" value="Chromosome"/>
</dbReference>
<proteinExistence type="predicted"/>
<name>A0ABZ2N8S7_9BACI</name>
<sequence>MDDHTKMSWKNENVISQLRNSVEHATTAVGQAQSHPTEQSIQQARNMIEQADNALMNAVQNSPHQEPVNQLQEQLNQNKERLYRLMNI</sequence>
<dbReference type="EMBL" id="CP147404">
    <property type="protein sequence ID" value="WXB93710.1"/>
    <property type="molecule type" value="Genomic_DNA"/>
</dbReference>
<keyword evidence="3" id="KW-1185">Reference proteome</keyword>
<keyword evidence="1" id="KW-0175">Coiled coil</keyword>
<gene>
    <name evidence="2" type="ORF">WDJ61_03410</name>
</gene>
<evidence type="ECO:0000313" key="3">
    <source>
        <dbReference type="Proteomes" id="UP001387364"/>
    </source>
</evidence>
<dbReference type="RefSeq" id="WP_338753161.1">
    <property type="nucleotide sequence ID" value="NZ_CP147404.1"/>
</dbReference>
<reference evidence="2 3" key="1">
    <citation type="submission" date="2024-02" db="EMBL/GenBank/DDBJ databases">
        <title>Seven novel Bacillus-like species.</title>
        <authorList>
            <person name="Liu G."/>
        </authorList>
    </citation>
    <scope>NUCLEOTIDE SEQUENCE [LARGE SCALE GENOMIC DNA]</scope>
    <source>
        <strain evidence="2 3">FJAT-52991</strain>
    </source>
</reference>
<evidence type="ECO:0000313" key="2">
    <source>
        <dbReference type="EMBL" id="WXB93710.1"/>
    </source>
</evidence>
<evidence type="ECO:0008006" key="4">
    <source>
        <dbReference type="Google" id="ProtNLM"/>
    </source>
</evidence>
<organism evidence="2 3">
    <name type="scientific">Bacillus kandeliae</name>
    <dbReference type="NCBI Taxonomy" id="3129297"/>
    <lineage>
        <taxon>Bacteria</taxon>
        <taxon>Bacillati</taxon>
        <taxon>Bacillota</taxon>
        <taxon>Bacilli</taxon>
        <taxon>Bacillales</taxon>
        <taxon>Bacillaceae</taxon>
        <taxon>Bacillus</taxon>
    </lineage>
</organism>
<evidence type="ECO:0000256" key="1">
    <source>
        <dbReference type="SAM" id="Coils"/>
    </source>
</evidence>
<feature type="coiled-coil region" evidence="1">
    <location>
        <begin position="41"/>
        <end position="88"/>
    </location>
</feature>
<protein>
    <recommendedName>
        <fullName evidence="4">DUF2564 family protein</fullName>
    </recommendedName>
</protein>
<accession>A0ABZ2N8S7</accession>